<dbReference type="InterPro" id="IPR000432">
    <property type="entry name" value="DNA_mismatch_repair_MutS_C"/>
</dbReference>
<evidence type="ECO:0000256" key="5">
    <source>
        <dbReference type="ARBA" id="ARBA00022840"/>
    </source>
</evidence>
<feature type="region of interest" description="Disordered" evidence="10">
    <location>
        <begin position="696"/>
        <end position="715"/>
    </location>
</feature>
<dbReference type="PANTHER" id="PTHR48466:SF2">
    <property type="entry name" value="OS10G0509000 PROTEIN"/>
    <property type="match status" value="1"/>
</dbReference>
<dbReference type="GO" id="GO:0043023">
    <property type="term" value="F:ribosomal large subunit binding"/>
    <property type="evidence" value="ECO:0007669"/>
    <property type="project" value="UniProtKB-UniRule"/>
</dbReference>
<evidence type="ECO:0000313" key="12">
    <source>
        <dbReference type="EMBL" id="EEG29760.1"/>
    </source>
</evidence>
<dbReference type="NCBIfam" id="TIGR01069">
    <property type="entry name" value="mutS2"/>
    <property type="match status" value="1"/>
</dbReference>
<evidence type="ECO:0000256" key="3">
    <source>
        <dbReference type="ARBA" id="ARBA00022741"/>
    </source>
</evidence>
<keyword evidence="9" id="KW-0175">Coiled coil</keyword>
<dbReference type="Gene3D" id="3.40.50.300">
    <property type="entry name" value="P-loop containing nucleotide triphosphate hydrolases"/>
    <property type="match status" value="1"/>
</dbReference>
<organism evidence="12 13">
    <name type="scientific">[Clostridium] methylpentosum DSM 5476</name>
    <dbReference type="NCBI Taxonomy" id="537013"/>
    <lineage>
        <taxon>Bacteria</taxon>
        <taxon>Bacillati</taxon>
        <taxon>Bacillota</taxon>
        <taxon>Clostridia</taxon>
        <taxon>Eubacteriales</taxon>
        <taxon>Oscillospiraceae</taxon>
        <taxon>Oscillospiraceae incertae sedis</taxon>
    </lineage>
</organism>
<gene>
    <name evidence="8" type="primary">mutS2</name>
    <name evidence="8" type="synonym">rqcU</name>
    <name evidence="12" type="ORF">CLOSTMETH_02593</name>
</gene>
<reference evidence="12 13" key="1">
    <citation type="submission" date="2009-01" db="EMBL/GenBank/DDBJ databases">
        <authorList>
            <person name="Fulton L."/>
            <person name="Clifton S."/>
            <person name="Fulton B."/>
            <person name="Xu J."/>
            <person name="Minx P."/>
            <person name="Pepin K.H."/>
            <person name="Johnson M."/>
            <person name="Bhonagiri V."/>
            <person name="Nash W.E."/>
            <person name="Mardis E.R."/>
            <person name="Wilson R.K."/>
        </authorList>
    </citation>
    <scope>NUCLEOTIDE SEQUENCE [LARGE SCALE GENOMIC DNA]</scope>
    <source>
        <strain evidence="12 13">DSM 5476</strain>
    </source>
</reference>
<dbReference type="PANTHER" id="PTHR48466">
    <property type="entry name" value="OS10G0509000 PROTEIN-RELATED"/>
    <property type="match status" value="1"/>
</dbReference>
<evidence type="ECO:0000256" key="7">
    <source>
        <dbReference type="ARBA" id="ARBA00023125"/>
    </source>
</evidence>
<keyword evidence="7 8" id="KW-0238">DNA-binding</keyword>
<dbReference type="EMBL" id="ACEC01000091">
    <property type="protein sequence ID" value="EEG29760.1"/>
    <property type="molecule type" value="Genomic_DNA"/>
</dbReference>
<evidence type="ECO:0000256" key="4">
    <source>
        <dbReference type="ARBA" id="ARBA00022801"/>
    </source>
</evidence>
<evidence type="ECO:0000256" key="9">
    <source>
        <dbReference type="SAM" id="Coils"/>
    </source>
</evidence>
<evidence type="ECO:0000256" key="6">
    <source>
        <dbReference type="ARBA" id="ARBA00022884"/>
    </source>
</evidence>
<reference evidence="12 13" key="2">
    <citation type="submission" date="2009-02" db="EMBL/GenBank/DDBJ databases">
        <title>Draft genome sequence of Clostridium methylpentosum (DSM 5476).</title>
        <authorList>
            <person name="Sudarsanam P."/>
            <person name="Ley R."/>
            <person name="Guruge J."/>
            <person name="Turnbaugh P.J."/>
            <person name="Mahowald M."/>
            <person name="Liep D."/>
            <person name="Gordon J."/>
        </authorList>
    </citation>
    <scope>NUCLEOTIDE SEQUENCE [LARGE SCALE GENOMIC DNA]</scope>
    <source>
        <strain evidence="12 13">DSM 5476</strain>
    </source>
</reference>
<dbReference type="HOGENOM" id="CLU_011252_2_1_9"/>
<dbReference type="Pfam" id="PF00488">
    <property type="entry name" value="MutS_V"/>
    <property type="match status" value="1"/>
</dbReference>
<dbReference type="InterPro" id="IPR045076">
    <property type="entry name" value="MutS"/>
</dbReference>
<comment type="function">
    <text evidence="8">Endonuclease that is involved in the suppression of homologous recombination and thus may have a key role in the control of bacterial genetic diversity.</text>
</comment>
<evidence type="ECO:0000259" key="11">
    <source>
        <dbReference type="PROSITE" id="PS50828"/>
    </source>
</evidence>
<sequence>MNQLHKYHKTLELDKILNRLAELTCCEEAAALALGLEPETSLGRVRTELEKTDGAFILSSRYGTPSFAKLHNPEIDLKRCESGASLNNRELLNIAAIYRQCRLLLEWRERCENVATMLDEYFDNLAENRYLENKINAAIISEEEIDDNASVELSNIRRKIRQNSTKARDSLDRIIKNNAKYLQDSIITMRDGRYVVPVKAEHRGEVPGLVHDTSASGATLFVEPMSVVEANNEIRVLMSKEQDEIERILAELSAECADFAESIRNNFRLIILLNLYFAKANLGASMRAVKPFVTDDGYISLKKARHPLIDKDKVVPIDIELGRGFTSLIITGPNTGGKTVSLKTLGLLTLMTMCGLLIPVADQSRISIFDKVLVDIGDEQSIEQSLSTFSAHMTNIISILEEADDRSLVLVDELGSGTDPVEGAALAISIIEEISARGSRLAATTHYAELKAYALETKGVENACCEFDVATLQPTYRLLIGVPGRSNAFAISRRLGLEEHILDRAEGYISSDNRRFEDVVDSLEQARQDYEKERAELEEKNREYERLNAQLNAKRKGLENAGEHEIERAREKAKYIVDKVRAESDALLNELEELRKQKEKTDVAELARRARSQMNGKISRLYDEANPVRERMGTNETYKLPRPLRKGDEVLVYDLDKQAVVLEEPDKSGNVMVQMGIMKTRVKLKNLRLIEQKNPYKEKPKSSTTRTIKSNAERSAKSEIDLRGYTVEEALLDLDQFIDNCVLSNINQISIIHGKGTGVLRTAVQAHLKRHRSIKTYRLGTYGEGESGVTIAELK</sequence>
<dbReference type="PIRSF" id="PIRSF005814">
    <property type="entry name" value="MutS_YshD"/>
    <property type="match status" value="1"/>
</dbReference>
<feature type="coiled-coil region" evidence="9">
    <location>
        <begin position="513"/>
        <end position="604"/>
    </location>
</feature>
<dbReference type="Proteomes" id="UP000003340">
    <property type="component" value="Unassembled WGS sequence"/>
</dbReference>
<dbReference type="STRING" id="537013.CLOSTMETH_02593"/>
<dbReference type="AlphaFoldDB" id="C0EFF1"/>
<dbReference type="SMART" id="SM00463">
    <property type="entry name" value="SMR"/>
    <property type="match status" value="1"/>
</dbReference>
<evidence type="ECO:0000313" key="13">
    <source>
        <dbReference type="Proteomes" id="UP000003340"/>
    </source>
</evidence>
<keyword evidence="5 8" id="KW-0067">ATP-binding</keyword>
<keyword evidence="3 8" id="KW-0547">Nucleotide-binding</keyword>
<evidence type="ECO:0000256" key="8">
    <source>
        <dbReference type="HAMAP-Rule" id="MF_00092"/>
    </source>
</evidence>
<dbReference type="EC" id="3.1.-.-" evidence="8"/>
<dbReference type="SMART" id="SM00534">
    <property type="entry name" value="MUTSac"/>
    <property type="match status" value="1"/>
</dbReference>
<comment type="caution">
    <text evidence="12">The sequence shown here is derived from an EMBL/GenBank/DDBJ whole genome shotgun (WGS) entry which is preliminary data.</text>
</comment>
<keyword evidence="13" id="KW-1185">Reference proteome</keyword>
<dbReference type="GO" id="GO:0140664">
    <property type="term" value="F:ATP-dependent DNA damage sensor activity"/>
    <property type="evidence" value="ECO:0007669"/>
    <property type="project" value="InterPro"/>
</dbReference>
<dbReference type="Pfam" id="PF20297">
    <property type="entry name" value="MSSS"/>
    <property type="match status" value="1"/>
</dbReference>
<dbReference type="eggNOG" id="COG1193">
    <property type="taxonomic scope" value="Bacteria"/>
</dbReference>
<keyword evidence="2 8" id="KW-0699">rRNA-binding</keyword>
<feature type="domain" description="Smr" evidence="11">
    <location>
        <begin position="720"/>
        <end position="795"/>
    </location>
</feature>
<dbReference type="EC" id="3.6.4.-" evidence="8"/>
<dbReference type="InterPro" id="IPR036063">
    <property type="entry name" value="Smr_dom_sf"/>
</dbReference>
<dbReference type="GO" id="GO:0004519">
    <property type="term" value="F:endonuclease activity"/>
    <property type="evidence" value="ECO:0007669"/>
    <property type="project" value="UniProtKB-UniRule"/>
</dbReference>
<comment type="similarity">
    <text evidence="8">Belongs to the DNA mismatch repair MutS family. MutS2 subfamily.</text>
</comment>
<dbReference type="GO" id="GO:0045910">
    <property type="term" value="P:negative regulation of DNA recombination"/>
    <property type="evidence" value="ECO:0007669"/>
    <property type="project" value="InterPro"/>
</dbReference>
<dbReference type="SUPFAM" id="SSF52540">
    <property type="entry name" value="P-loop containing nucleoside triphosphate hydrolases"/>
    <property type="match status" value="1"/>
</dbReference>
<dbReference type="InterPro" id="IPR007696">
    <property type="entry name" value="DNA_mismatch_repair_MutS_core"/>
</dbReference>
<dbReference type="Pfam" id="PF01713">
    <property type="entry name" value="Smr"/>
    <property type="match status" value="1"/>
</dbReference>
<dbReference type="GO" id="GO:0019843">
    <property type="term" value="F:rRNA binding"/>
    <property type="evidence" value="ECO:0007669"/>
    <property type="project" value="UniProtKB-UniRule"/>
</dbReference>
<dbReference type="PROSITE" id="PS50828">
    <property type="entry name" value="SMR"/>
    <property type="match status" value="1"/>
</dbReference>
<protein>
    <recommendedName>
        <fullName evidence="8">Endonuclease MutS2</fullName>
        <ecNumber evidence="8">3.1.-.-</ecNumber>
    </recommendedName>
    <alternativeName>
        <fullName evidence="8">Ribosome-associated protein quality control-upstream factor</fullName>
        <shortName evidence="8">RQC-upstream factor</shortName>
        <shortName evidence="8">RqcU</shortName>
        <ecNumber evidence="8">3.6.4.-</ecNumber>
    </alternativeName>
</protein>
<dbReference type="SMART" id="SM00533">
    <property type="entry name" value="MUTSd"/>
    <property type="match status" value="1"/>
</dbReference>
<evidence type="ECO:0000256" key="10">
    <source>
        <dbReference type="SAM" id="MobiDB-lite"/>
    </source>
</evidence>
<dbReference type="SUPFAM" id="SSF48334">
    <property type="entry name" value="DNA repair protein MutS, domain III"/>
    <property type="match status" value="1"/>
</dbReference>
<dbReference type="InterPro" id="IPR036187">
    <property type="entry name" value="DNA_mismatch_repair_MutS_sf"/>
</dbReference>
<dbReference type="GO" id="GO:0030983">
    <property type="term" value="F:mismatched DNA binding"/>
    <property type="evidence" value="ECO:0007669"/>
    <property type="project" value="InterPro"/>
</dbReference>
<keyword evidence="6 8" id="KW-0694">RNA-binding</keyword>
<name>C0EFF1_9FIRM</name>
<dbReference type="GO" id="GO:0006298">
    <property type="term" value="P:mismatch repair"/>
    <property type="evidence" value="ECO:0007669"/>
    <property type="project" value="InterPro"/>
</dbReference>
<dbReference type="GO" id="GO:0016887">
    <property type="term" value="F:ATP hydrolysis activity"/>
    <property type="evidence" value="ECO:0007669"/>
    <property type="project" value="InterPro"/>
</dbReference>
<keyword evidence="4 8" id="KW-0378">Hydrolase</keyword>
<dbReference type="GO" id="GO:0005524">
    <property type="term" value="F:ATP binding"/>
    <property type="evidence" value="ECO:0007669"/>
    <property type="project" value="UniProtKB-UniRule"/>
</dbReference>
<feature type="binding site" evidence="8">
    <location>
        <begin position="332"/>
        <end position="339"/>
    </location>
    <ligand>
        <name>ATP</name>
        <dbReference type="ChEBI" id="CHEBI:30616"/>
    </ligand>
</feature>
<dbReference type="InterPro" id="IPR046893">
    <property type="entry name" value="MSSS"/>
</dbReference>
<comment type="function">
    <text evidence="8">Acts as a ribosome collision sensor, splitting the ribosome into its 2 subunits. Detects stalled/collided 70S ribosomes which it binds and splits by an ATP-hydrolysis driven conformational change. Acts upstream of the ribosome quality control system (RQC), a ribosome-associated complex that mediates the extraction of incompletely synthesized nascent chains from stalled ribosomes and their subsequent degradation. Probably generates substrates for RQC.</text>
</comment>
<dbReference type="HAMAP" id="MF_00092">
    <property type="entry name" value="MutS2"/>
    <property type="match status" value="1"/>
</dbReference>
<evidence type="ECO:0000256" key="1">
    <source>
        <dbReference type="ARBA" id="ARBA00022722"/>
    </source>
</evidence>
<dbReference type="InterPro" id="IPR005747">
    <property type="entry name" value="MutS2"/>
</dbReference>
<dbReference type="SUPFAM" id="SSF160443">
    <property type="entry name" value="SMR domain-like"/>
    <property type="match status" value="1"/>
</dbReference>
<dbReference type="FunFam" id="3.40.50.300:FF:000830">
    <property type="entry name" value="Endonuclease MutS2"/>
    <property type="match status" value="1"/>
</dbReference>
<dbReference type="PROSITE" id="PS00486">
    <property type="entry name" value="DNA_MISMATCH_REPAIR_2"/>
    <property type="match status" value="1"/>
</dbReference>
<keyword evidence="1 8" id="KW-0540">Nuclease</keyword>
<dbReference type="InterPro" id="IPR027417">
    <property type="entry name" value="P-loop_NTPase"/>
</dbReference>
<dbReference type="Gene3D" id="3.30.1370.110">
    <property type="match status" value="1"/>
</dbReference>
<comment type="subunit">
    <text evidence="8">Homodimer. Binds to stalled ribosomes, contacting rRNA.</text>
</comment>
<dbReference type="InterPro" id="IPR002625">
    <property type="entry name" value="Smr_dom"/>
</dbReference>
<dbReference type="GO" id="GO:0072344">
    <property type="term" value="P:rescue of stalled ribosome"/>
    <property type="evidence" value="ECO:0007669"/>
    <property type="project" value="UniProtKB-UniRule"/>
</dbReference>
<dbReference type="CDD" id="cd03280">
    <property type="entry name" value="ABC_MutS2"/>
    <property type="match status" value="1"/>
</dbReference>
<accession>C0EFF1</accession>
<evidence type="ECO:0000256" key="2">
    <source>
        <dbReference type="ARBA" id="ARBA00022730"/>
    </source>
</evidence>
<keyword evidence="8" id="KW-0255">Endonuclease</keyword>
<proteinExistence type="inferred from homology"/>